<accession>E9IXH1</accession>
<proteinExistence type="predicted"/>
<feature type="non-terminal residue" evidence="1">
    <location>
        <position position="137"/>
    </location>
</feature>
<protein>
    <submittedName>
        <fullName evidence="1">Uncharacterized protein</fullName>
    </submittedName>
</protein>
<gene>
    <name evidence="1" type="ORF">SINV_02316</name>
</gene>
<dbReference type="AlphaFoldDB" id="E9IXH1"/>
<dbReference type="EMBL" id="GL766747">
    <property type="protein sequence ID" value="EFZ14733.1"/>
    <property type="molecule type" value="Genomic_DNA"/>
</dbReference>
<organism>
    <name type="scientific">Solenopsis invicta</name>
    <name type="common">Red imported fire ant</name>
    <name type="synonym">Solenopsis wagneri</name>
    <dbReference type="NCBI Taxonomy" id="13686"/>
    <lineage>
        <taxon>Eukaryota</taxon>
        <taxon>Metazoa</taxon>
        <taxon>Ecdysozoa</taxon>
        <taxon>Arthropoda</taxon>
        <taxon>Hexapoda</taxon>
        <taxon>Insecta</taxon>
        <taxon>Pterygota</taxon>
        <taxon>Neoptera</taxon>
        <taxon>Endopterygota</taxon>
        <taxon>Hymenoptera</taxon>
        <taxon>Apocrita</taxon>
        <taxon>Aculeata</taxon>
        <taxon>Formicoidea</taxon>
        <taxon>Formicidae</taxon>
        <taxon>Myrmicinae</taxon>
        <taxon>Solenopsis</taxon>
    </lineage>
</organism>
<evidence type="ECO:0000313" key="1">
    <source>
        <dbReference type="EMBL" id="EFZ14733.1"/>
    </source>
</evidence>
<dbReference type="HOGENOM" id="CLU_1867654_0_0_1"/>
<sequence length="137" mass="16121">MVRCLIGWVHSSRLYTLTKSDMKETTIIFGLKTNHDKLSKFLESRFALAKTIPGTLKYHAIIPAREDQLIFKKFSFNEEMRLFSKKIKKKVNKWTPFTWNAPYTYQHKVFTGYHEGLVRSDQSQRSSNVRQGRNMDG</sequence>
<name>E9IXH1_SOLIN</name>
<reference evidence="1" key="1">
    <citation type="journal article" date="2011" name="Proc. Natl. Acad. Sci. U.S.A.">
        <title>The genome of the fire ant Solenopsis invicta.</title>
        <authorList>
            <person name="Wurm Y."/>
            <person name="Wang J."/>
            <person name="Riba-Grognuz O."/>
            <person name="Corona M."/>
            <person name="Nygaard S."/>
            <person name="Hunt B.G."/>
            <person name="Ingram K.K."/>
            <person name="Falquet L."/>
            <person name="Nipitwattanaphon M."/>
            <person name="Gotzek D."/>
            <person name="Dijkstra M.B."/>
            <person name="Oettler J."/>
            <person name="Comtesse F."/>
            <person name="Shih C.J."/>
            <person name="Wu W.J."/>
            <person name="Yang C.C."/>
            <person name="Thomas J."/>
            <person name="Beaudoing E."/>
            <person name="Pradervand S."/>
            <person name="Flegel V."/>
            <person name="Cook E.D."/>
            <person name="Fabbretti R."/>
            <person name="Stockinger H."/>
            <person name="Long L."/>
            <person name="Farmerie W.G."/>
            <person name="Oakey J."/>
            <person name="Boomsma J.J."/>
            <person name="Pamilo P."/>
            <person name="Yi S.V."/>
            <person name="Heinze J."/>
            <person name="Goodisman M.A."/>
            <person name="Farinelli L."/>
            <person name="Harshman K."/>
            <person name="Hulo N."/>
            <person name="Cerutti L."/>
            <person name="Xenarios I."/>
            <person name="Shoemaker D."/>
            <person name="Keller L."/>
        </authorList>
    </citation>
    <scope>NUCLEOTIDE SEQUENCE [LARGE SCALE GENOMIC DNA]</scope>
</reference>